<keyword evidence="4 11" id="KW-0378">Hydrolase</keyword>
<dbReference type="PANTHER" id="PTHR43788">
    <property type="entry name" value="DNA2/NAM7 HELICASE FAMILY MEMBER"/>
    <property type="match status" value="1"/>
</dbReference>
<dbReference type="GO" id="GO:0003677">
    <property type="term" value="F:DNA binding"/>
    <property type="evidence" value="ECO:0007669"/>
    <property type="project" value="UniProtKB-UniRule"/>
</dbReference>
<dbReference type="Proteomes" id="UP000281171">
    <property type="component" value="Unassembled WGS sequence"/>
</dbReference>
<evidence type="ECO:0000259" key="13">
    <source>
        <dbReference type="Pfam" id="PF21185"/>
    </source>
</evidence>
<comment type="caution">
    <text evidence="14">The sequence shown here is derived from an EMBL/GenBank/DDBJ whole genome shotgun (WGS) entry which is preliminary data.</text>
</comment>
<evidence type="ECO:0000313" key="15">
    <source>
        <dbReference type="Proteomes" id="UP000281171"/>
    </source>
</evidence>
<dbReference type="InterPro" id="IPR050534">
    <property type="entry name" value="Coronavir_polyprotein_1ab"/>
</dbReference>
<dbReference type="Pfam" id="PF21185">
    <property type="entry name" value="RecD_N"/>
    <property type="match status" value="1"/>
</dbReference>
<feature type="domain" description="UvrD-like helicase C-terminal" evidence="12">
    <location>
        <begin position="683"/>
        <end position="727"/>
    </location>
</feature>
<keyword evidence="3 11" id="KW-0227">DNA damage</keyword>
<evidence type="ECO:0000256" key="11">
    <source>
        <dbReference type="HAMAP-Rule" id="MF_01487"/>
    </source>
</evidence>
<dbReference type="Gene3D" id="3.40.50.300">
    <property type="entry name" value="P-loop containing nucleotide triphosphate hydrolases"/>
    <property type="match status" value="3"/>
</dbReference>
<evidence type="ECO:0000256" key="1">
    <source>
        <dbReference type="ARBA" id="ARBA00022722"/>
    </source>
</evidence>
<keyword evidence="6 11" id="KW-0269">Exonuclease</keyword>
<dbReference type="EMBL" id="RDQK01000026">
    <property type="protein sequence ID" value="RMX07054.1"/>
    <property type="molecule type" value="Genomic_DNA"/>
</dbReference>
<dbReference type="InterPro" id="IPR049550">
    <property type="entry name" value="RecD_N"/>
</dbReference>
<dbReference type="GO" id="GO:0009338">
    <property type="term" value="C:exodeoxyribonuclease V complex"/>
    <property type="evidence" value="ECO:0007669"/>
    <property type="project" value="InterPro"/>
</dbReference>
<dbReference type="InterPro" id="IPR006344">
    <property type="entry name" value="RecD"/>
</dbReference>
<evidence type="ECO:0000256" key="3">
    <source>
        <dbReference type="ARBA" id="ARBA00022763"/>
    </source>
</evidence>
<comment type="subunit">
    <text evidence="11">Heterotrimer of RecB, RecC and RecD. All subunits contribute to DNA-binding.</text>
</comment>
<reference evidence="14 15" key="1">
    <citation type="submission" date="2018-10" db="EMBL/GenBank/DDBJ databases">
        <title>Comamonadaceae CDC group NO-1 genome sequencing and assembly.</title>
        <authorList>
            <person name="Bernier A.-M."/>
            <person name="Bernard K."/>
        </authorList>
    </citation>
    <scope>NUCLEOTIDE SEQUENCE [LARGE SCALE GENOMIC DNA]</scope>
    <source>
        <strain evidence="14 15">NML180581</strain>
    </source>
</reference>
<dbReference type="CDD" id="cd17933">
    <property type="entry name" value="DEXSc_RecD-like"/>
    <property type="match status" value="1"/>
</dbReference>
<keyword evidence="9 11" id="KW-0234">DNA repair</keyword>
<evidence type="ECO:0000256" key="6">
    <source>
        <dbReference type="ARBA" id="ARBA00022839"/>
    </source>
</evidence>
<evidence type="ECO:0000256" key="9">
    <source>
        <dbReference type="ARBA" id="ARBA00023204"/>
    </source>
</evidence>
<evidence type="ECO:0000256" key="4">
    <source>
        <dbReference type="ARBA" id="ARBA00022801"/>
    </source>
</evidence>
<evidence type="ECO:0000256" key="8">
    <source>
        <dbReference type="ARBA" id="ARBA00023125"/>
    </source>
</evidence>
<protein>
    <recommendedName>
        <fullName evidence="11">RecBCD enzyme subunit RecD</fullName>
        <ecNumber evidence="11">5.6.2.3</ecNumber>
    </recommendedName>
    <alternativeName>
        <fullName evidence="11">DNA 5'-3' helicase subunit RecD</fullName>
    </alternativeName>
    <alternativeName>
        <fullName evidence="11">Exonuclease V subunit RecD</fullName>
        <shortName evidence="11">ExoV subunit RecD</shortName>
    </alternativeName>
    <alternativeName>
        <fullName evidence="11">Helicase/nuclease RecBCD subunit RecD</fullName>
    </alternativeName>
</protein>
<dbReference type="Gene3D" id="1.10.10.1020">
    <property type="entry name" value="RecBCD complex, subunit RecD, N-terminal domain"/>
    <property type="match status" value="1"/>
</dbReference>
<keyword evidence="5 11" id="KW-0347">Helicase</keyword>
<dbReference type="EC" id="5.6.2.3" evidence="11"/>
<proteinExistence type="inferred from homology"/>
<evidence type="ECO:0000259" key="12">
    <source>
        <dbReference type="Pfam" id="PF13538"/>
    </source>
</evidence>
<dbReference type="RefSeq" id="WP_122248793.1">
    <property type="nucleotide sequence ID" value="NZ_RDQK01000026.1"/>
</dbReference>
<evidence type="ECO:0000313" key="14">
    <source>
        <dbReference type="EMBL" id="RMX07054.1"/>
    </source>
</evidence>
<organism evidence="14 15">
    <name type="scientific">Allofranklinella schreckenbergeri</name>
    <dbReference type="NCBI Taxonomy" id="1076744"/>
    <lineage>
        <taxon>Bacteria</taxon>
        <taxon>Pseudomonadati</taxon>
        <taxon>Pseudomonadota</taxon>
        <taxon>Betaproteobacteria</taxon>
        <taxon>Burkholderiales</taxon>
        <taxon>Comamonadaceae</taxon>
        <taxon>Allofranklinella</taxon>
    </lineage>
</organism>
<evidence type="ECO:0000256" key="7">
    <source>
        <dbReference type="ARBA" id="ARBA00022840"/>
    </source>
</evidence>
<comment type="function">
    <text evidence="11">A helicase/nuclease that prepares dsDNA breaks (DSB) for recombinational DNA repair. Binds to DSBs and unwinds DNA via a highly rapid and processive ATP-dependent bidirectional helicase activity. Unwinds dsDNA until it encounters a Chi (crossover hotspot instigator) sequence from the 3' direction. Cuts ssDNA a few nucleotides 3' to the Chi site. The properties and activities of the enzyme are changed at Chi. The Chi-altered holoenzyme produces a long 3'-ssDNA overhang and facilitates RecA-binding to the ssDNA for homologous DNA recombination and repair. Holoenzyme degrades any linearized DNA that is unable to undergo homologous recombination. In the holoenzyme this subunit has ssDNA-dependent ATPase and 5'-3' helicase activity. When added to pre-assembled RecBC greatly stimulates nuclease activity and augments holoenzyme processivity. Negatively regulates the RecA-loading ability of RecBCD.</text>
</comment>
<dbReference type="GO" id="GO:0043139">
    <property type="term" value="F:5'-3' DNA helicase activity"/>
    <property type="evidence" value="ECO:0007669"/>
    <property type="project" value="UniProtKB-UniRule"/>
</dbReference>
<dbReference type="PANTHER" id="PTHR43788:SF6">
    <property type="entry name" value="DNA HELICASE B"/>
    <property type="match status" value="1"/>
</dbReference>
<dbReference type="Pfam" id="PF13245">
    <property type="entry name" value="AAA_19"/>
    <property type="match status" value="1"/>
</dbReference>
<dbReference type="HAMAP" id="MF_01487">
    <property type="entry name" value="RecD"/>
    <property type="match status" value="1"/>
</dbReference>
<gene>
    <name evidence="11 14" type="primary">recD</name>
    <name evidence="14" type="ORF">EBQ24_10310</name>
</gene>
<evidence type="ECO:0000256" key="5">
    <source>
        <dbReference type="ARBA" id="ARBA00022806"/>
    </source>
</evidence>
<accession>A0A3M6QVJ7</accession>
<dbReference type="NCBIfam" id="TIGR01447">
    <property type="entry name" value="recD"/>
    <property type="match status" value="1"/>
</dbReference>
<dbReference type="GO" id="GO:0017116">
    <property type="term" value="F:single-stranded DNA helicase activity"/>
    <property type="evidence" value="ECO:0007669"/>
    <property type="project" value="TreeGrafter"/>
</dbReference>
<comment type="catalytic activity">
    <reaction evidence="11">
        <text>ATP + H2O = ADP + phosphate + H(+)</text>
        <dbReference type="Rhea" id="RHEA:13065"/>
        <dbReference type="ChEBI" id="CHEBI:15377"/>
        <dbReference type="ChEBI" id="CHEBI:15378"/>
        <dbReference type="ChEBI" id="CHEBI:30616"/>
        <dbReference type="ChEBI" id="CHEBI:43474"/>
        <dbReference type="ChEBI" id="CHEBI:456216"/>
        <dbReference type="EC" id="5.6.2.3"/>
    </reaction>
</comment>
<feature type="domain" description="RecBCD enzyme subunit RecD N-terminal" evidence="13">
    <location>
        <begin position="21"/>
        <end position="132"/>
    </location>
</feature>
<dbReference type="GO" id="GO:0008854">
    <property type="term" value="F:exodeoxyribonuclease V activity"/>
    <property type="evidence" value="ECO:0007669"/>
    <property type="project" value="InterPro"/>
</dbReference>
<comment type="similarity">
    <text evidence="11">Belongs to the RecD family.</text>
</comment>
<dbReference type="GO" id="GO:0005524">
    <property type="term" value="F:ATP binding"/>
    <property type="evidence" value="ECO:0007669"/>
    <property type="project" value="UniProtKB-UniRule"/>
</dbReference>
<dbReference type="InterPro" id="IPR027785">
    <property type="entry name" value="UvrD-like_helicase_C"/>
</dbReference>
<dbReference type="SUPFAM" id="SSF52540">
    <property type="entry name" value="P-loop containing nucleoside triphosphate hydrolases"/>
    <property type="match status" value="2"/>
</dbReference>
<keyword evidence="7 11" id="KW-0067">ATP-binding</keyword>
<keyword evidence="8 11" id="KW-0238">DNA-binding</keyword>
<evidence type="ECO:0000256" key="10">
    <source>
        <dbReference type="ARBA" id="ARBA00023235"/>
    </source>
</evidence>
<feature type="binding site" evidence="11">
    <location>
        <begin position="264"/>
        <end position="271"/>
    </location>
    <ligand>
        <name>ATP</name>
        <dbReference type="ChEBI" id="CHEBI:30616"/>
    </ligand>
</feature>
<sequence length="765" mass="82272">MFSSEPPSPNTDLAQLWQWAQQGWLMRIDAAFAQWVFEQAASANAPPHPGSPHPSLPYIAAVLSALQTRGHSCLPIDRLSHEHPGHERHLRQRLSDMLSWPLDEPAQAALHTLCSHLPASHADWLAALQSPLVEAIDIPAHLPSDAAPPSAANPLLALDTPAPPLVLHLGKPPHSSAPQPLRLYLRRYHDLEQTVAHGLLERARHTVALAHAPVAATLAMLFDHPTPAPQATARPARRPAPATPNWQKTACALGLRRHLSVITGGPGTGKTYTAARLMAAALALAPDPAAVRIRLAAPTGKAAARLSESLQQALAALEHLPEALRQALAHIPPARTLHALLGARPGTRALQHHAGNPLALDWLFVDEASMVDLPMMAALLQALPASARLVLLGDKDQLASVEAGAVLGDICEHAEQGQYSPATARYLHATCGQSLPEQWTAPPIAPPPLLAQATAMLRESRRFGSDIGQLARIVQSGDEHALAQALHHVPPPTQAAPDAAAAVWWKEPANLDDALQRIQGGSGPWPGYGALADAVRDAPAWPQPPARNGDATQEQGQGQQHWQHQHTAWVWRVLEQLARFRILCATRSGPWGVEGMNALVLQHLAAAGLPVKPGWFAGRAVMVTRNDAHLGIFNGDVGIALPAAHDRRQLRVYFPPAAQAEAGPEGPRLRSFSVSRMQHVETAFAMTVHKSQGSEFEHVLLCLSAHTGPLLTRELLYTGLTRARAHLSYLAPATGLWPQAMRRRTQRASGLADLLHRATDDENNA</sequence>
<keyword evidence="10 11" id="KW-0413">Isomerase</keyword>
<name>A0A3M6QVJ7_9BURK</name>
<dbReference type="AlphaFoldDB" id="A0A3M6QVJ7"/>
<keyword evidence="2 11" id="KW-0547">Nucleotide-binding</keyword>
<evidence type="ECO:0000256" key="2">
    <source>
        <dbReference type="ARBA" id="ARBA00022741"/>
    </source>
</evidence>
<comment type="miscellaneous">
    <text evidence="11">In the RecBCD complex, RecB has a slow 3'-5' helicase, an exonuclease activity and loads RecA onto ssDNA, RecD has a fast 5'-3' helicase activity, while RecC stimulates the ATPase and processivity of the RecB helicase and contributes to recognition of the Chi site.</text>
</comment>
<dbReference type="GO" id="GO:0016887">
    <property type="term" value="F:ATP hydrolysis activity"/>
    <property type="evidence" value="ECO:0007669"/>
    <property type="project" value="RHEA"/>
</dbReference>
<keyword evidence="1 11" id="KW-0540">Nuclease</keyword>
<dbReference type="InterPro" id="IPR041851">
    <property type="entry name" value="RecD_N_sf"/>
</dbReference>
<dbReference type="CDD" id="cd18809">
    <property type="entry name" value="SF1_C_RecD"/>
    <property type="match status" value="1"/>
</dbReference>
<dbReference type="GO" id="GO:0000724">
    <property type="term" value="P:double-strand break repair via homologous recombination"/>
    <property type="evidence" value="ECO:0007669"/>
    <property type="project" value="UniProtKB-UniRule"/>
</dbReference>
<dbReference type="InterPro" id="IPR027417">
    <property type="entry name" value="P-loop_NTPase"/>
</dbReference>
<dbReference type="Pfam" id="PF13538">
    <property type="entry name" value="UvrD_C_2"/>
    <property type="match status" value="1"/>
</dbReference>